<sequence length="178" mass="20784">MTLLAREKLDEAQYFLDLMTETKAKPEFRFNLSAFLSAARSVTIYLQKQYTGQPEFDEWYEEKQQEMRDSSLFEAMKEARNHTLKESYPRIQELYVETTSIDEISEISIRASGINSGDILRESAPHIDIPGDDVEIQKVGVLSNILDEEYNRKPLCEICREYLEELDILLSEWEVQSD</sequence>
<reference evidence="1 2" key="1">
    <citation type="journal article" date="2014" name="PLoS Genet.">
        <title>Phylogenetically driven sequencing of extremely halophilic archaea reveals strategies for static and dynamic osmo-response.</title>
        <authorList>
            <person name="Becker E.A."/>
            <person name="Seitzer P.M."/>
            <person name="Tritt A."/>
            <person name="Larsen D."/>
            <person name="Krusor M."/>
            <person name="Yao A.I."/>
            <person name="Wu D."/>
            <person name="Madern D."/>
            <person name="Eisen J.A."/>
            <person name="Darling A.E."/>
            <person name="Facciotti M.T."/>
        </authorList>
    </citation>
    <scope>NUCLEOTIDE SEQUENCE [LARGE SCALE GENOMIC DNA]</scope>
    <source>
        <strain evidence="1 2">JCM 10478</strain>
    </source>
</reference>
<organism evidence="1 2">
    <name type="scientific">Natrinema versiforme JCM 10478</name>
    <dbReference type="NCBI Taxonomy" id="1227496"/>
    <lineage>
        <taxon>Archaea</taxon>
        <taxon>Methanobacteriati</taxon>
        <taxon>Methanobacteriota</taxon>
        <taxon>Stenosarchaea group</taxon>
        <taxon>Halobacteria</taxon>
        <taxon>Halobacteriales</taxon>
        <taxon>Natrialbaceae</taxon>
        <taxon>Natrinema</taxon>
    </lineage>
</organism>
<dbReference type="EMBL" id="AOID01000005">
    <property type="protein sequence ID" value="ELY70909.1"/>
    <property type="molecule type" value="Genomic_DNA"/>
</dbReference>
<evidence type="ECO:0000313" key="2">
    <source>
        <dbReference type="Proteomes" id="UP000011632"/>
    </source>
</evidence>
<dbReference type="Proteomes" id="UP000011632">
    <property type="component" value="Unassembled WGS sequence"/>
</dbReference>
<protein>
    <submittedName>
        <fullName evidence="1">Uncharacterized protein</fullName>
    </submittedName>
</protein>
<comment type="caution">
    <text evidence="1">The sequence shown here is derived from an EMBL/GenBank/DDBJ whole genome shotgun (WGS) entry which is preliminary data.</text>
</comment>
<accession>L9YA06</accession>
<name>L9YA06_9EURY</name>
<dbReference type="AlphaFoldDB" id="L9YA06"/>
<proteinExistence type="predicted"/>
<gene>
    <name evidence="1" type="ORF">C489_01086</name>
</gene>
<evidence type="ECO:0000313" key="1">
    <source>
        <dbReference type="EMBL" id="ELY70909.1"/>
    </source>
</evidence>
<keyword evidence="2" id="KW-1185">Reference proteome</keyword>